<dbReference type="OrthoDB" id="1424208at2759"/>
<name>A0A371FVA7_MUCPR</name>
<comment type="caution">
    <text evidence="2">The sequence shown here is derived from an EMBL/GenBank/DDBJ whole genome shotgun (WGS) entry which is preliminary data.</text>
</comment>
<keyword evidence="1" id="KW-1133">Transmembrane helix</keyword>
<reference evidence="2" key="1">
    <citation type="submission" date="2018-05" db="EMBL/GenBank/DDBJ databases">
        <title>Draft genome of Mucuna pruriens seed.</title>
        <authorList>
            <person name="Nnadi N.E."/>
            <person name="Vos R."/>
            <person name="Hasami M.H."/>
            <person name="Devisetty U.K."/>
            <person name="Aguiy J.C."/>
        </authorList>
    </citation>
    <scope>NUCLEOTIDE SEQUENCE [LARGE SCALE GENOMIC DNA]</scope>
    <source>
        <strain evidence="2">JCA_2017</strain>
    </source>
</reference>
<evidence type="ECO:0000313" key="3">
    <source>
        <dbReference type="Proteomes" id="UP000257109"/>
    </source>
</evidence>
<dbReference type="PANTHER" id="PTHR33067:SF9">
    <property type="entry name" value="RNA-DIRECTED DNA POLYMERASE"/>
    <property type="match status" value="1"/>
</dbReference>
<organism evidence="2 3">
    <name type="scientific">Mucuna pruriens</name>
    <name type="common">Velvet bean</name>
    <name type="synonym">Dolichos pruriens</name>
    <dbReference type="NCBI Taxonomy" id="157652"/>
    <lineage>
        <taxon>Eukaryota</taxon>
        <taxon>Viridiplantae</taxon>
        <taxon>Streptophyta</taxon>
        <taxon>Embryophyta</taxon>
        <taxon>Tracheophyta</taxon>
        <taxon>Spermatophyta</taxon>
        <taxon>Magnoliopsida</taxon>
        <taxon>eudicotyledons</taxon>
        <taxon>Gunneridae</taxon>
        <taxon>Pentapetalae</taxon>
        <taxon>rosids</taxon>
        <taxon>fabids</taxon>
        <taxon>Fabales</taxon>
        <taxon>Fabaceae</taxon>
        <taxon>Papilionoideae</taxon>
        <taxon>50 kb inversion clade</taxon>
        <taxon>NPAAA clade</taxon>
        <taxon>indigoferoid/millettioid clade</taxon>
        <taxon>Phaseoleae</taxon>
        <taxon>Mucuna</taxon>
    </lineage>
</organism>
<protein>
    <submittedName>
        <fullName evidence="2">Uncharacterized protein</fullName>
    </submittedName>
</protein>
<accession>A0A371FVA7</accession>
<keyword evidence="1" id="KW-0812">Transmembrane</keyword>
<keyword evidence="1" id="KW-0472">Membrane</keyword>
<dbReference type="AlphaFoldDB" id="A0A371FVA7"/>
<keyword evidence="3" id="KW-1185">Reference proteome</keyword>
<dbReference type="PANTHER" id="PTHR33067">
    <property type="entry name" value="RNA-DIRECTED DNA POLYMERASE-RELATED"/>
    <property type="match status" value="1"/>
</dbReference>
<feature type="transmembrane region" description="Helical" evidence="1">
    <location>
        <begin position="170"/>
        <end position="191"/>
    </location>
</feature>
<evidence type="ECO:0000313" key="2">
    <source>
        <dbReference type="EMBL" id="RDX82254.1"/>
    </source>
</evidence>
<sequence>MPMSSLARPCMNTKDTQNSRAHVGMPMYNQERQPTRSCSILHINIPFAEAIATMPKYDKFLKEVISNKRILGEFELLPSKLKELGGFTIPYTITNSHFERGLCDLGPSINLIWGHKTIAHPRGVIKNVLVKVDKFIFLANFIILDMEDDKDVLIVLGQSFLNIIGTLIDYAFLKLLAFILVIISTVLIGPIEDRLLRVLRDNKEAFAGINPIVYTYRIYMEDKYEPQALPSHHLNPKMKEVVKGEVLKLLDARIIYPIFDSK</sequence>
<dbReference type="EMBL" id="QJKJ01007681">
    <property type="protein sequence ID" value="RDX82254.1"/>
    <property type="molecule type" value="Genomic_DNA"/>
</dbReference>
<proteinExistence type="predicted"/>
<dbReference type="Gene3D" id="2.40.70.10">
    <property type="entry name" value="Acid Proteases"/>
    <property type="match status" value="1"/>
</dbReference>
<dbReference type="Proteomes" id="UP000257109">
    <property type="component" value="Unassembled WGS sequence"/>
</dbReference>
<dbReference type="InterPro" id="IPR021109">
    <property type="entry name" value="Peptidase_aspartic_dom_sf"/>
</dbReference>
<gene>
    <name evidence="2" type="ORF">CR513_36978</name>
</gene>
<feature type="non-terminal residue" evidence="2">
    <location>
        <position position="1"/>
    </location>
</feature>
<evidence type="ECO:0000256" key="1">
    <source>
        <dbReference type="SAM" id="Phobius"/>
    </source>
</evidence>